<proteinExistence type="predicted"/>
<protein>
    <submittedName>
        <fullName evidence="1">Uncharacterized protein</fullName>
    </submittedName>
</protein>
<comment type="caution">
    <text evidence="1">The sequence shown here is derived from an EMBL/GenBank/DDBJ whole genome shotgun (WGS) entry which is preliminary data.</text>
</comment>
<evidence type="ECO:0000313" key="1">
    <source>
        <dbReference type="EMBL" id="KAF9650957.1"/>
    </source>
</evidence>
<reference evidence="1" key="2">
    <citation type="journal article" date="2020" name="Nat. Commun.">
        <title>Large-scale genome sequencing of mycorrhizal fungi provides insights into the early evolution of symbiotic traits.</title>
        <authorList>
            <person name="Miyauchi S."/>
            <person name="Kiss E."/>
            <person name="Kuo A."/>
            <person name="Drula E."/>
            <person name="Kohler A."/>
            <person name="Sanchez-Garcia M."/>
            <person name="Morin E."/>
            <person name="Andreopoulos B."/>
            <person name="Barry K.W."/>
            <person name="Bonito G."/>
            <person name="Buee M."/>
            <person name="Carver A."/>
            <person name="Chen C."/>
            <person name="Cichocki N."/>
            <person name="Clum A."/>
            <person name="Culley D."/>
            <person name="Crous P.W."/>
            <person name="Fauchery L."/>
            <person name="Girlanda M."/>
            <person name="Hayes R.D."/>
            <person name="Keri Z."/>
            <person name="LaButti K."/>
            <person name="Lipzen A."/>
            <person name="Lombard V."/>
            <person name="Magnuson J."/>
            <person name="Maillard F."/>
            <person name="Murat C."/>
            <person name="Nolan M."/>
            <person name="Ohm R.A."/>
            <person name="Pangilinan J."/>
            <person name="Pereira M.F."/>
            <person name="Perotto S."/>
            <person name="Peter M."/>
            <person name="Pfister S."/>
            <person name="Riley R."/>
            <person name="Sitrit Y."/>
            <person name="Stielow J.B."/>
            <person name="Szollosi G."/>
            <person name="Zifcakova L."/>
            <person name="Stursova M."/>
            <person name="Spatafora J.W."/>
            <person name="Tedersoo L."/>
            <person name="Vaario L.M."/>
            <person name="Yamada A."/>
            <person name="Yan M."/>
            <person name="Wang P."/>
            <person name="Xu J."/>
            <person name="Bruns T."/>
            <person name="Baldrian P."/>
            <person name="Vilgalys R."/>
            <person name="Dunand C."/>
            <person name="Henrissat B."/>
            <person name="Grigoriev I.V."/>
            <person name="Hibbett D."/>
            <person name="Nagy L.G."/>
            <person name="Martin F.M."/>
        </authorList>
    </citation>
    <scope>NUCLEOTIDE SEQUENCE</scope>
    <source>
        <strain evidence="1">P2</strain>
    </source>
</reference>
<keyword evidence="2" id="KW-1185">Reference proteome</keyword>
<sequence>MPIPRSPYTGPSTKLVLAFDIGTTYSGVSYALLDPGIVPEIKSVGRFLDNRTIGNFKISSVLFYDHDGSFRGVKGTIDDDEAEDLHQVRWWKLKLSPGELPATVKKHMTAELPKGKSLQDVFTDFIRYLFDSAKAFIQECEPVGKELWESLESNIDLILSHPNGWEGREQGFLRKSVVQASIFTEEEALSRVSFVTEGEATFNFCVTNTKSGESLNPGHKVLIVDAGGGTIDISSYTVNSTSPLEVEEFQEPKCFYQGGEVVTARAREYAEGRLKNSKFDNKQDLAGLAESFDTGLKTTFSDSSKTQYVKFGSLRDNDTRCGVKAGKLSFLGDQVAKFFGPSVNAVVEGIKGVTAETDTANTFVFLAGGFGASPWIFQEVGRVIAAQGLKLSRPDTQTNKAVADGAVSYYLDHFVVGRIVRYTYGTQGSTGFNPLNPEHRRRAHKRYLGIIGEIQLDVFSPTLFKGTRVSGTQEFRKKVAGISLTPPVAIELLKFPVIRYTGKLKEPQWMDEEEDKFQTMAHISVDATKAPYITGMSLLGFPIFIQEFEVIYIYGQTEFKAQLAWMEDDVEKRSDVAVLYDDD</sequence>
<name>A0ACB6ZMV6_THEGA</name>
<reference evidence="1" key="1">
    <citation type="submission" date="2019-10" db="EMBL/GenBank/DDBJ databases">
        <authorList>
            <consortium name="DOE Joint Genome Institute"/>
            <person name="Kuo A."/>
            <person name="Miyauchi S."/>
            <person name="Kiss E."/>
            <person name="Drula E."/>
            <person name="Kohler A."/>
            <person name="Sanchez-Garcia M."/>
            <person name="Andreopoulos B."/>
            <person name="Barry K.W."/>
            <person name="Bonito G."/>
            <person name="Buee M."/>
            <person name="Carver A."/>
            <person name="Chen C."/>
            <person name="Cichocki N."/>
            <person name="Clum A."/>
            <person name="Culley D."/>
            <person name="Crous P.W."/>
            <person name="Fauchery L."/>
            <person name="Girlanda M."/>
            <person name="Hayes R."/>
            <person name="Keri Z."/>
            <person name="Labutti K."/>
            <person name="Lipzen A."/>
            <person name="Lombard V."/>
            <person name="Magnuson J."/>
            <person name="Maillard F."/>
            <person name="Morin E."/>
            <person name="Murat C."/>
            <person name="Nolan M."/>
            <person name="Ohm R."/>
            <person name="Pangilinan J."/>
            <person name="Pereira M."/>
            <person name="Perotto S."/>
            <person name="Peter M."/>
            <person name="Riley R."/>
            <person name="Sitrit Y."/>
            <person name="Stielow B."/>
            <person name="Szollosi G."/>
            <person name="Zifcakova L."/>
            <person name="Stursova M."/>
            <person name="Spatafora J.W."/>
            <person name="Tedersoo L."/>
            <person name="Vaario L.-M."/>
            <person name="Yamada A."/>
            <person name="Yan M."/>
            <person name="Wang P."/>
            <person name="Xu J."/>
            <person name="Bruns T."/>
            <person name="Baldrian P."/>
            <person name="Vilgalys R."/>
            <person name="Henrissat B."/>
            <person name="Grigoriev I.V."/>
            <person name="Hibbett D."/>
            <person name="Nagy L.G."/>
            <person name="Martin F.M."/>
        </authorList>
    </citation>
    <scope>NUCLEOTIDE SEQUENCE</scope>
    <source>
        <strain evidence="1">P2</strain>
    </source>
</reference>
<organism evidence="1 2">
    <name type="scientific">Thelephora ganbajun</name>
    <name type="common">Ganba fungus</name>
    <dbReference type="NCBI Taxonomy" id="370292"/>
    <lineage>
        <taxon>Eukaryota</taxon>
        <taxon>Fungi</taxon>
        <taxon>Dikarya</taxon>
        <taxon>Basidiomycota</taxon>
        <taxon>Agaricomycotina</taxon>
        <taxon>Agaricomycetes</taxon>
        <taxon>Thelephorales</taxon>
        <taxon>Thelephoraceae</taxon>
        <taxon>Thelephora</taxon>
    </lineage>
</organism>
<dbReference type="EMBL" id="MU117979">
    <property type="protein sequence ID" value="KAF9650957.1"/>
    <property type="molecule type" value="Genomic_DNA"/>
</dbReference>
<evidence type="ECO:0000313" key="2">
    <source>
        <dbReference type="Proteomes" id="UP000886501"/>
    </source>
</evidence>
<gene>
    <name evidence="1" type="ORF">BDM02DRAFT_3184899</name>
</gene>
<accession>A0ACB6ZMV6</accession>
<dbReference type="Proteomes" id="UP000886501">
    <property type="component" value="Unassembled WGS sequence"/>
</dbReference>